<evidence type="ECO:0000313" key="2">
    <source>
        <dbReference type="Proteomes" id="UP000193240"/>
    </source>
</evidence>
<dbReference type="InParanoid" id="A0A1Y2LVU1"/>
<dbReference type="InterPro" id="IPR014063">
    <property type="entry name" value="Arsenate-R_ArsH"/>
</dbReference>
<proteinExistence type="predicted"/>
<sequence>MHLLRSAVQITPLLTAPALRCFCTTSTTARMSSAGDLNNTAAERARKELEVDPAYRHGSFALSQAQDDAEVRRKYRPFLLDEETEKSDWVAQLELSTALKMVEEQVVASGGERLRVLVLHGSMRNR</sequence>
<organism evidence="1 2">
    <name type="scientific">Epicoccum nigrum</name>
    <name type="common">Soil fungus</name>
    <name type="synonym">Epicoccum purpurascens</name>
    <dbReference type="NCBI Taxonomy" id="105696"/>
    <lineage>
        <taxon>Eukaryota</taxon>
        <taxon>Fungi</taxon>
        <taxon>Dikarya</taxon>
        <taxon>Ascomycota</taxon>
        <taxon>Pezizomycotina</taxon>
        <taxon>Dothideomycetes</taxon>
        <taxon>Pleosporomycetidae</taxon>
        <taxon>Pleosporales</taxon>
        <taxon>Pleosporineae</taxon>
        <taxon>Didymellaceae</taxon>
        <taxon>Epicoccum</taxon>
    </lineage>
</organism>
<dbReference type="PANTHER" id="PTHR43590">
    <property type="entry name" value="ARSENIC RESISTANCE PROTEIN ARSH (AFU_ORTHOLOGUE AFUA_5G15030)"/>
    <property type="match status" value="1"/>
</dbReference>
<dbReference type="GO" id="GO:0016655">
    <property type="term" value="F:oxidoreductase activity, acting on NAD(P)H, quinone or similar compound as acceptor"/>
    <property type="evidence" value="ECO:0007669"/>
    <property type="project" value="TreeGrafter"/>
</dbReference>
<protein>
    <submittedName>
        <fullName evidence="1">Uncharacterized protein</fullName>
    </submittedName>
</protein>
<dbReference type="AlphaFoldDB" id="A0A1Y2LVU1"/>
<gene>
    <name evidence="1" type="ORF">B5807_07346</name>
</gene>
<keyword evidence="2" id="KW-1185">Reference proteome</keyword>
<dbReference type="STRING" id="105696.A0A1Y2LVU1"/>
<dbReference type="PANTHER" id="PTHR43590:SF1">
    <property type="entry name" value="ARSENIC RESISTANCE PROTEIN ARSH (AFU_ORTHOLOGUE AFUA_5G15030)"/>
    <property type="match status" value="1"/>
</dbReference>
<name>A0A1Y2LVU1_EPING</name>
<reference evidence="1 2" key="1">
    <citation type="journal article" date="2017" name="Genome Announc.">
        <title>Genome sequence of the saprophytic ascomycete Epicoccum nigrum ICMP 19927 strain isolated from New Zealand.</title>
        <authorList>
            <person name="Fokin M."/>
            <person name="Fleetwood D."/>
            <person name="Weir B.S."/>
            <person name="Villas-Boas S.G."/>
        </authorList>
    </citation>
    <scope>NUCLEOTIDE SEQUENCE [LARGE SCALE GENOMIC DNA]</scope>
    <source>
        <strain evidence="1 2">ICMP 19927</strain>
    </source>
</reference>
<evidence type="ECO:0000313" key="1">
    <source>
        <dbReference type="EMBL" id="OSS47699.1"/>
    </source>
</evidence>
<dbReference type="EMBL" id="KZ107848">
    <property type="protein sequence ID" value="OSS47699.1"/>
    <property type="molecule type" value="Genomic_DNA"/>
</dbReference>
<dbReference type="Proteomes" id="UP000193240">
    <property type="component" value="Unassembled WGS sequence"/>
</dbReference>
<accession>A0A1Y2LVU1</accession>